<feature type="binding site" evidence="19">
    <location>
        <position position="859"/>
    </location>
    <ligand>
        <name>ATP</name>
        <dbReference type="ChEBI" id="CHEBI:30616"/>
        <label>2</label>
    </ligand>
</feature>
<dbReference type="GO" id="GO:0004087">
    <property type="term" value="F:carbamoyl-phosphate synthase (ammonia) activity"/>
    <property type="evidence" value="ECO:0007669"/>
    <property type="project" value="UniProtKB-EC"/>
</dbReference>
<feature type="binding site" evidence="19">
    <location>
        <position position="819"/>
    </location>
    <ligand>
        <name>ATP</name>
        <dbReference type="ChEBI" id="CHEBI:30616"/>
        <label>2</label>
    </ligand>
</feature>
<feature type="binding site" evidence="19">
    <location>
        <position position="221"/>
    </location>
    <ligand>
        <name>ATP</name>
        <dbReference type="ChEBI" id="CHEBI:30616"/>
        <label>1</label>
    </ligand>
</feature>
<feature type="domain" description="ATP-grasp" evidence="20">
    <location>
        <begin position="709"/>
        <end position="900"/>
    </location>
</feature>
<evidence type="ECO:0000256" key="11">
    <source>
        <dbReference type="ARBA" id="ARBA00022840"/>
    </source>
</evidence>
<keyword evidence="11 19" id="KW-0067">ATP-binding</keyword>
<evidence type="ECO:0000256" key="3">
    <source>
        <dbReference type="ARBA" id="ARBA00005077"/>
    </source>
</evidence>
<evidence type="ECO:0000256" key="8">
    <source>
        <dbReference type="ARBA" id="ARBA00022723"/>
    </source>
</evidence>
<dbReference type="GO" id="GO:0044205">
    <property type="term" value="P:'de novo' UMP biosynthetic process"/>
    <property type="evidence" value="ECO:0007669"/>
    <property type="project" value="UniProtKB-UniRule"/>
</dbReference>
<evidence type="ECO:0000256" key="14">
    <source>
        <dbReference type="ARBA" id="ARBA00023211"/>
    </source>
</evidence>
<dbReference type="InterPro" id="IPR005480">
    <property type="entry name" value="CPSase_lsu_oligo"/>
</dbReference>
<evidence type="ECO:0000256" key="16">
    <source>
        <dbReference type="ARBA" id="ARBA00048816"/>
    </source>
</evidence>
<evidence type="ECO:0000256" key="9">
    <source>
        <dbReference type="ARBA" id="ARBA00022737"/>
    </source>
</evidence>
<dbReference type="NCBIfam" id="NF009455">
    <property type="entry name" value="PRK12815.1"/>
    <property type="match status" value="1"/>
</dbReference>
<dbReference type="AlphaFoldDB" id="A0A238KY71"/>
<feature type="binding site" evidence="19">
    <location>
        <position position="312"/>
    </location>
    <ligand>
        <name>Mg(2+)</name>
        <dbReference type="ChEBI" id="CHEBI:18420"/>
        <label>2</label>
    </ligand>
</feature>
<dbReference type="EC" id="6.3.5.5" evidence="19"/>
<feature type="binding site" evidence="19">
    <location>
        <position position="873"/>
    </location>
    <ligand>
        <name>Mg(2+)</name>
        <dbReference type="ChEBI" id="CHEBI:18420"/>
        <label>4</label>
    </ligand>
</feature>
<feature type="binding site" evidence="19">
    <location>
        <position position="871"/>
    </location>
    <ligand>
        <name>Mn(2+)</name>
        <dbReference type="ChEBI" id="CHEBI:29035"/>
        <label>4</label>
    </ligand>
</feature>
<dbReference type="InterPro" id="IPR006275">
    <property type="entry name" value="CPSase_lsu"/>
</dbReference>
<dbReference type="Gene3D" id="3.30.470.20">
    <property type="entry name" value="ATP-grasp fold, B domain"/>
    <property type="match status" value="2"/>
</dbReference>
<feature type="binding site" evidence="19">
    <location>
        <position position="298"/>
    </location>
    <ligand>
        <name>ATP</name>
        <dbReference type="ChEBI" id="CHEBI:30616"/>
        <label>1</label>
    </ligand>
</feature>
<evidence type="ECO:0000256" key="18">
    <source>
        <dbReference type="ARBA" id="ARBA00062056"/>
    </source>
</evidence>
<dbReference type="Gene3D" id="3.30.1490.20">
    <property type="entry name" value="ATP-grasp fold, A domain"/>
    <property type="match status" value="1"/>
</dbReference>
<keyword evidence="14" id="KW-0464">Manganese</keyword>
<feature type="binding site" evidence="19">
    <location>
        <position position="129"/>
    </location>
    <ligand>
        <name>ATP</name>
        <dbReference type="ChEBI" id="CHEBI:30616"/>
        <label>1</label>
    </ligand>
</feature>
<feature type="binding site" evidence="19">
    <location>
        <position position="298"/>
    </location>
    <ligand>
        <name>Mn(2+)</name>
        <dbReference type="ChEBI" id="CHEBI:29035"/>
        <label>1</label>
    </ligand>
</feature>
<feature type="binding site" evidence="19">
    <location>
        <position position="188"/>
    </location>
    <ligand>
        <name>ATP</name>
        <dbReference type="ChEBI" id="CHEBI:30616"/>
        <label>1</label>
    </ligand>
</feature>
<feature type="binding site" evidence="19">
    <location>
        <position position="189"/>
    </location>
    <ligand>
        <name>ATP</name>
        <dbReference type="ChEBI" id="CHEBI:30616"/>
        <label>1</label>
    </ligand>
</feature>
<dbReference type="InterPro" id="IPR011761">
    <property type="entry name" value="ATP-grasp"/>
</dbReference>
<dbReference type="SMART" id="SM01096">
    <property type="entry name" value="CPSase_L_D3"/>
    <property type="match status" value="1"/>
</dbReference>
<feature type="binding site" evidence="19">
    <location>
        <position position="255"/>
    </location>
    <ligand>
        <name>ATP</name>
        <dbReference type="ChEBI" id="CHEBI:30616"/>
        <label>1</label>
    </ligand>
</feature>
<keyword evidence="10 19" id="KW-0547">Nucleotide-binding</keyword>
<dbReference type="InterPro" id="IPR005479">
    <property type="entry name" value="CPAse_ATP-bd"/>
</dbReference>
<evidence type="ECO:0000256" key="17">
    <source>
        <dbReference type="ARBA" id="ARBA00057223"/>
    </source>
</evidence>
<dbReference type="HAMAP" id="MF_01210_A">
    <property type="entry name" value="CPSase_L_chain_A"/>
    <property type="match status" value="1"/>
</dbReference>
<dbReference type="PROSITE" id="PS00866">
    <property type="entry name" value="CPSASE_1"/>
    <property type="match status" value="1"/>
</dbReference>
<dbReference type="CDD" id="cd01424">
    <property type="entry name" value="MGS_CPS_II"/>
    <property type="match status" value="1"/>
</dbReference>
<dbReference type="FunFam" id="3.30.470.20:FF:000013">
    <property type="entry name" value="Carbamoyl-phosphate synthase large chain"/>
    <property type="match status" value="1"/>
</dbReference>
<dbReference type="Proteomes" id="UP000202485">
    <property type="component" value="Unassembled WGS sequence"/>
</dbReference>
<feature type="binding site" evidence="19">
    <location>
        <position position="791"/>
    </location>
    <ligand>
        <name>ATP</name>
        <dbReference type="ChEBI" id="CHEBI:30616"/>
        <label>2</label>
    </ligand>
</feature>
<protein>
    <recommendedName>
        <fullName evidence="19">Carbamoyl phosphate synthase large chain</fullName>
        <ecNumber evidence="19">6.3.4.16</ecNumber>
        <ecNumber evidence="19">6.3.5.5</ecNumber>
    </recommendedName>
    <alternativeName>
        <fullName evidence="19">Carbamoyl phosphate synthetase ammonia chain</fullName>
    </alternativeName>
</protein>
<dbReference type="GO" id="GO:0005524">
    <property type="term" value="F:ATP binding"/>
    <property type="evidence" value="ECO:0007669"/>
    <property type="project" value="UniProtKB-UniRule"/>
</dbReference>
<dbReference type="PROSITE" id="PS50975">
    <property type="entry name" value="ATP_GRASP"/>
    <property type="match status" value="2"/>
</dbReference>
<dbReference type="EMBL" id="FXYG01000004">
    <property type="protein sequence ID" value="SMX47765.1"/>
    <property type="molecule type" value="Genomic_DNA"/>
</dbReference>
<feature type="binding site" evidence="19">
    <location>
        <position position="314"/>
    </location>
    <ligand>
        <name>Mg(2+)</name>
        <dbReference type="ChEBI" id="CHEBI:18420"/>
        <label>2</label>
    </ligand>
</feature>
<dbReference type="Pfam" id="PF02142">
    <property type="entry name" value="MGS"/>
    <property type="match status" value="1"/>
</dbReference>
<dbReference type="PROSITE" id="PS51257">
    <property type="entry name" value="PROKAR_LIPOPROTEIN"/>
    <property type="match status" value="1"/>
</dbReference>
<evidence type="ECO:0000256" key="1">
    <source>
        <dbReference type="ARBA" id="ARBA00001936"/>
    </source>
</evidence>
<dbReference type="InterPro" id="IPR036897">
    <property type="entry name" value="CarbamoylP_synth_lsu_oligo_sf"/>
</dbReference>
<dbReference type="InterPro" id="IPR036914">
    <property type="entry name" value="MGS-like_dom_sf"/>
</dbReference>
<dbReference type="Gene3D" id="1.10.1030.10">
    <property type="entry name" value="Carbamoyl-phosphate synthetase, large subunit oligomerisation domain"/>
    <property type="match status" value="1"/>
</dbReference>
<feature type="binding site" evidence="19">
    <location>
        <position position="298"/>
    </location>
    <ligand>
        <name>Mg(2+)</name>
        <dbReference type="ChEBI" id="CHEBI:18420"/>
        <label>1</label>
    </ligand>
</feature>
<dbReference type="NCBIfam" id="TIGR01369">
    <property type="entry name" value="CPSaseII_lrg"/>
    <property type="match status" value="1"/>
</dbReference>
<feature type="binding site" evidence="19">
    <location>
        <position position="871"/>
    </location>
    <ligand>
        <name>Mg(2+)</name>
        <dbReference type="ChEBI" id="CHEBI:18420"/>
        <label>4</label>
    </ligand>
</feature>
<dbReference type="InterPro" id="IPR016185">
    <property type="entry name" value="PreATP-grasp_dom_sf"/>
</dbReference>
<organism evidence="22 23">
    <name type="scientific">Ruegeria arenilitoris</name>
    <dbReference type="NCBI Taxonomy" id="1173585"/>
    <lineage>
        <taxon>Bacteria</taxon>
        <taxon>Pseudomonadati</taxon>
        <taxon>Pseudomonadota</taxon>
        <taxon>Alphaproteobacteria</taxon>
        <taxon>Rhodobacterales</taxon>
        <taxon>Roseobacteraceae</taxon>
        <taxon>Ruegeria</taxon>
    </lineage>
</organism>
<evidence type="ECO:0000256" key="15">
    <source>
        <dbReference type="ARBA" id="ARBA00047359"/>
    </source>
</evidence>
<feature type="binding site" evidence="19">
    <location>
        <position position="871"/>
    </location>
    <ligand>
        <name>Mg(2+)</name>
        <dbReference type="ChEBI" id="CHEBI:18420"/>
        <label>3</label>
    </ligand>
</feature>
<feature type="binding site" evidence="19">
    <location>
        <position position="312"/>
    </location>
    <ligand>
        <name>Mg(2+)</name>
        <dbReference type="ChEBI" id="CHEBI:18420"/>
        <label>1</label>
    </ligand>
</feature>
<comment type="caution">
    <text evidence="19">Lacks conserved residue(s) required for the propagation of feature annotation.</text>
</comment>
<dbReference type="InterPro" id="IPR005483">
    <property type="entry name" value="CPSase_dom"/>
</dbReference>
<evidence type="ECO:0000256" key="2">
    <source>
        <dbReference type="ARBA" id="ARBA00004812"/>
    </source>
</evidence>
<feature type="binding site" evidence="19">
    <location>
        <position position="223"/>
    </location>
    <ligand>
        <name>ATP</name>
        <dbReference type="ChEBI" id="CHEBI:30616"/>
        <label>1</label>
    </ligand>
</feature>
<dbReference type="Pfam" id="PF02786">
    <property type="entry name" value="CPSase_L_D2"/>
    <property type="match status" value="2"/>
</dbReference>
<feature type="binding site" evidence="19">
    <location>
        <position position="873"/>
    </location>
    <ligand>
        <name>Mn(2+)</name>
        <dbReference type="ChEBI" id="CHEBI:29035"/>
        <label>4</label>
    </ligand>
</feature>
<comment type="domain">
    <text evidence="19">The large subunit is composed of 2 ATP-grasp domains that are involved in binding the 2 ATP molecules needed for carbamoyl phosphate synthesis. The N-terminal ATP-grasp domain (referred to as the carboxyphosphate synthetic component) catalyzes the ATP-dependent phosphorylation of hydrogencarbonate to carboxyphosphate and the subsequent nucleophilic attack by ammonia to form a carbamate intermediate. The C-terminal ATP-grasp domain (referred to as the carbamoyl phosphate synthetic component) then catalyzes the phosphorylation of carbamate with the second ATP to form the end product carbamoyl phosphate. The reactive and unstable enzyme intermediates are sequentially channeled from one active site to the next through the interior of the protein over a distance of at least 96 A.</text>
</comment>
<keyword evidence="23" id="KW-1185">Reference proteome</keyword>
<dbReference type="SUPFAM" id="SSF52440">
    <property type="entry name" value="PreATP-grasp domain"/>
    <property type="match status" value="2"/>
</dbReference>
<feature type="binding site" evidence="19">
    <location>
        <position position="816"/>
    </location>
    <ligand>
        <name>ATP</name>
        <dbReference type="ChEBI" id="CHEBI:30616"/>
        <label>2</label>
    </ligand>
</feature>
<feature type="domain" description="MGS-like" evidence="21">
    <location>
        <begin position="984"/>
        <end position="1117"/>
    </location>
</feature>
<name>A0A238KY71_9RHOB</name>
<comment type="cofactor">
    <cofactor evidence="1">
        <name>Mn(2+)</name>
        <dbReference type="ChEBI" id="CHEBI:29035"/>
    </cofactor>
</comment>
<dbReference type="SUPFAM" id="SSF48108">
    <property type="entry name" value="Carbamoyl phosphate synthetase, large subunit connection domain"/>
    <property type="match status" value="1"/>
</dbReference>
<feature type="binding site" evidence="19">
    <location>
        <position position="312"/>
    </location>
    <ligand>
        <name>Mn(2+)</name>
        <dbReference type="ChEBI" id="CHEBI:29035"/>
        <label>1</label>
    </ligand>
</feature>
<feature type="binding site" evidence="19">
    <location>
        <position position="871"/>
    </location>
    <ligand>
        <name>Mn(2+)</name>
        <dbReference type="ChEBI" id="CHEBI:29035"/>
        <label>3</label>
    </ligand>
</feature>
<dbReference type="UniPathway" id="UPA00068">
    <property type="reaction ID" value="UER00171"/>
</dbReference>
<keyword evidence="5 19" id="KW-0055">Arginine biosynthesis</keyword>
<comment type="catalytic activity">
    <reaction evidence="16 19">
        <text>hydrogencarbonate + L-glutamine + 2 ATP + H2O = carbamoyl phosphate + L-glutamate + 2 ADP + phosphate + 2 H(+)</text>
        <dbReference type="Rhea" id="RHEA:18633"/>
        <dbReference type="ChEBI" id="CHEBI:15377"/>
        <dbReference type="ChEBI" id="CHEBI:15378"/>
        <dbReference type="ChEBI" id="CHEBI:17544"/>
        <dbReference type="ChEBI" id="CHEBI:29985"/>
        <dbReference type="ChEBI" id="CHEBI:30616"/>
        <dbReference type="ChEBI" id="CHEBI:43474"/>
        <dbReference type="ChEBI" id="CHEBI:58228"/>
        <dbReference type="ChEBI" id="CHEBI:58359"/>
        <dbReference type="ChEBI" id="CHEBI:456216"/>
        <dbReference type="EC" id="6.3.5.5"/>
    </reaction>
</comment>
<dbReference type="PANTHER" id="PTHR11405:SF53">
    <property type="entry name" value="CARBAMOYL-PHOSPHATE SYNTHASE [AMMONIA], MITOCHONDRIAL"/>
    <property type="match status" value="1"/>
</dbReference>
<keyword evidence="13 19" id="KW-0665">Pyrimidine biosynthesis</keyword>
<feature type="domain" description="ATP-grasp" evidence="20">
    <location>
        <begin position="133"/>
        <end position="341"/>
    </location>
</feature>
<feature type="binding site" evidence="19">
    <location>
        <position position="182"/>
    </location>
    <ligand>
        <name>ATP</name>
        <dbReference type="ChEBI" id="CHEBI:30616"/>
        <label>1</label>
    </ligand>
</feature>
<dbReference type="PROSITE" id="PS51855">
    <property type="entry name" value="MGS"/>
    <property type="match status" value="1"/>
</dbReference>
<dbReference type="RefSeq" id="WP_093964684.1">
    <property type="nucleotide sequence ID" value="NZ_FXYG01000004.1"/>
</dbReference>
<dbReference type="FunFam" id="3.30.1490.20:FF:000001">
    <property type="entry name" value="Carbamoyl-phosphate synthase large chain"/>
    <property type="match status" value="1"/>
</dbReference>
<comment type="catalytic activity">
    <reaction evidence="15 19">
        <text>hydrogencarbonate + NH4(+) + 2 ATP = carbamoyl phosphate + 2 ADP + phosphate + 2 H(+)</text>
        <dbReference type="Rhea" id="RHEA:18029"/>
        <dbReference type="ChEBI" id="CHEBI:15378"/>
        <dbReference type="ChEBI" id="CHEBI:17544"/>
        <dbReference type="ChEBI" id="CHEBI:28938"/>
        <dbReference type="ChEBI" id="CHEBI:30616"/>
        <dbReference type="ChEBI" id="CHEBI:43474"/>
        <dbReference type="ChEBI" id="CHEBI:58228"/>
        <dbReference type="ChEBI" id="CHEBI:456216"/>
        <dbReference type="EC" id="6.3.4.16"/>
    </reaction>
</comment>
<evidence type="ECO:0000256" key="12">
    <source>
        <dbReference type="ARBA" id="ARBA00022842"/>
    </source>
</evidence>
<evidence type="ECO:0000256" key="19">
    <source>
        <dbReference type="HAMAP-Rule" id="MF_01210"/>
    </source>
</evidence>
<feature type="binding site" evidence="19">
    <location>
        <position position="786"/>
    </location>
    <ligand>
        <name>ATP</name>
        <dbReference type="ChEBI" id="CHEBI:30616"/>
        <label>2</label>
    </ligand>
</feature>
<dbReference type="OrthoDB" id="9804197at2"/>
<dbReference type="EC" id="6.3.4.16" evidence="19"/>
<dbReference type="SUPFAM" id="SSF52335">
    <property type="entry name" value="Methylglyoxal synthase-like"/>
    <property type="match status" value="1"/>
</dbReference>
<dbReference type="HAMAP" id="MF_01210_B">
    <property type="entry name" value="CPSase_L_chain_B"/>
    <property type="match status" value="1"/>
</dbReference>
<dbReference type="Gene3D" id="3.40.50.1380">
    <property type="entry name" value="Methylglyoxal synthase-like domain"/>
    <property type="match status" value="1"/>
</dbReference>
<proteinExistence type="inferred from homology"/>
<feature type="binding site" evidence="19">
    <location>
        <position position="312"/>
    </location>
    <ligand>
        <name>ATP</name>
        <dbReference type="ChEBI" id="CHEBI:30616"/>
        <label>1</label>
    </ligand>
</feature>
<dbReference type="Pfam" id="PF02787">
    <property type="entry name" value="CPSase_L_D3"/>
    <property type="match status" value="1"/>
</dbReference>
<evidence type="ECO:0000256" key="13">
    <source>
        <dbReference type="ARBA" id="ARBA00022975"/>
    </source>
</evidence>
<evidence type="ECO:0000259" key="21">
    <source>
        <dbReference type="PROSITE" id="PS51855"/>
    </source>
</evidence>
<feature type="binding site" evidence="19">
    <location>
        <position position="818"/>
    </location>
    <ligand>
        <name>ATP</name>
        <dbReference type="ChEBI" id="CHEBI:30616"/>
        <label>2</label>
    </ligand>
</feature>
<dbReference type="FunFam" id="1.10.1030.10:FF:000002">
    <property type="entry name" value="Carbamoyl-phosphate synthase large chain"/>
    <property type="match status" value="1"/>
</dbReference>
<dbReference type="InterPro" id="IPR058047">
    <property type="entry name" value="CPSase_preATP-grasp"/>
</dbReference>
<dbReference type="PROSITE" id="PS00867">
    <property type="entry name" value="CPSASE_2"/>
    <property type="match status" value="2"/>
</dbReference>
<gene>
    <name evidence="22" type="primary">carB_2</name>
    <name evidence="19" type="synonym">carB</name>
    <name evidence="22" type="ORF">RUA8715_03196</name>
</gene>
<feature type="region of interest" description="Allosteric domain" evidence="19">
    <location>
        <begin position="984"/>
        <end position="1117"/>
    </location>
</feature>
<dbReference type="FunFam" id="3.40.50.20:FF:000001">
    <property type="entry name" value="Carbamoyl-phosphate synthase large chain"/>
    <property type="match status" value="1"/>
</dbReference>
<keyword evidence="9 19" id="KW-0677">Repeat</keyword>
<feature type="binding site" evidence="19">
    <location>
        <position position="228"/>
    </location>
    <ligand>
        <name>ATP</name>
        <dbReference type="ChEBI" id="CHEBI:30616"/>
        <label>1</label>
    </ligand>
</feature>
<evidence type="ECO:0000256" key="10">
    <source>
        <dbReference type="ARBA" id="ARBA00022741"/>
    </source>
</evidence>
<feature type="binding site" evidence="19">
    <location>
        <position position="817"/>
    </location>
    <ligand>
        <name>ATP</name>
        <dbReference type="ChEBI" id="CHEBI:30616"/>
        <label>2</label>
    </ligand>
</feature>
<evidence type="ECO:0000256" key="7">
    <source>
        <dbReference type="ARBA" id="ARBA00022605"/>
    </source>
</evidence>
<feature type="region of interest" description="Carboxyphosphate synthetic domain" evidence="19">
    <location>
        <begin position="1"/>
        <end position="415"/>
    </location>
</feature>
<feature type="binding site" evidence="19">
    <location>
        <position position="312"/>
    </location>
    <ligand>
        <name>Mn(2+)</name>
        <dbReference type="ChEBI" id="CHEBI:29035"/>
        <label>2</label>
    </ligand>
</feature>
<dbReference type="NCBIfam" id="NF003671">
    <property type="entry name" value="PRK05294.1"/>
    <property type="match status" value="1"/>
</dbReference>
<evidence type="ECO:0000256" key="5">
    <source>
        <dbReference type="ARBA" id="ARBA00022571"/>
    </source>
</evidence>
<dbReference type="GO" id="GO:0006541">
    <property type="term" value="P:glutamine metabolic process"/>
    <property type="evidence" value="ECO:0007669"/>
    <property type="project" value="TreeGrafter"/>
</dbReference>
<evidence type="ECO:0000313" key="22">
    <source>
        <dbReference type="EMBL" id="SMX47765.1"/>
    </source>
</evidence>
<keyword evidence="6 19" id="KW-0436">Ligase</keyword>
<comment type="pathway">
    <text evidence="3 19">Amino-acid biosynthesis; L-arginine biosynthesis; carbamoyl phosphate from bicarbonate: step 1/1.</text>
</comment>
<dbReference type="UniPathway" id="UPA00070">
    <property type="reaction ID" value="UER00115"/>
</dbReference>
<dbReference type="FunFam" id="3.40.50.20:FF:000003">
    <property type="entry name" value="Carbamoyl-phosphate synthase large chain"/>
    <property type="match status" value="1"/>
</dbReference>
<dbReference type="SMART" id="SM00851">
    <property type="entry name" value="MGS"/>
    <property type="match status" value="1"/>
</dbReference>
<dbReference type="InterPro" id="IPR033937">
    <property type="entry name" value="MGS_CPS_CarB"/>
</dbReference>
<dbReference type="GO" id="GO:0006526">
    <property type="term" value="P:L-arginine biosynthetic process"/>
    <property type="evidence" value="ECO:0007669"/>
    <property type="project" value="UniProtKB-UniRule"/>
</dbReference>
<evidence type="ECO:0000259" key="20">
    <source>
        <dbReference type="PROSITE" id="PS50975"/>
    </source>
</evidence>
<dbReference type="GO" id="GO:0005737">
    <property type="term" value="C:cytoplasm"/>
    <property type="evidence" value="ECO:0007669"/>
    <property type="project" value="TreeGrafter"/>
</dbReference>
<feature type="binding site" evidence="19">
    <location>
        <position position="254"/>
    </location>
    <ligand>
        <name>ATP</name>
        <dbReference type="ChEBI" id="CHEBI:30616"/>
        <label>1</label>
    </ligand>
</feature>
<dbReference type="Pfam" id="PF25596">
    <property type="entry name" value="CPSase_L_D1"/>
    <property type="match status" value="2"/>
</dbReference>
<evidence type="ECO:0000313" key="23">
    <source>
        <dbReference type="Proteomes" id="UP000202485"/>
    </source>
</evidence>
<feature type="binding site" evidence="19">
    <location>
        <position position="745"/>
    </location>
    <ligand>
        <name>ATP</name>
        <dbReference type="ChEBI" id="CHEBI:30616"/>
        <label>2</label>
    </ligand>
</feature>
<dbReference type="GO" id="GO:0004088">
    <property type="term" value="F:carbamoyl-phosphate synthase (glutamine-hydrolyzing) activity"/>
    <property type="evidence" value="ECO:0007669"/>
    <property type="project" value="UniProtKB-UniRule"/>
</dbReference>
<comment type="similarity">
    <text evidence="4 19">Belongs to the CarB family.</text>
</comment>
<evidence type="ECO:0000256" key="6">
    <source>
        <dbReference type="ARBA" id="ARBA00022598"/>
    </source>
</evidence>
<dbReference type="Gene3D" id="3.40.50.20">
    <property type="match status" value="2"/>
</dbReference>
<evidence type="ECO:0000256" key="4">
    <source>
        <dbReference type="ARBA" id="ARBA00009799"/>
    </source>
</evidence>
<comment type="cofactor">
    <cofactor evidence="19">
        <name>Mg(2+)</name>
        <dbReference type="ChEBI" id="CHEBI:18420"/>
    </cofactor>
    <cofactor evidence="19">
        <name>Mn(2+)</name>
        <dbReference type="ChEBI" id="CHEBI:29035"/>
    </cofactor>
    <text evidence="19">Binds 4 Mg(2+) or Mn(2+) ions per subunit.</text>
</comment>
<feature type="binding site" evidence="19">
    <location>
        <position position="314"/>
    </location>
    <ligand>
        <name>Mn(2+)</name>
        <dbReference type="ChEBI" id="CHEBI:29035"/>
        <label>2</label>
    </ligand>
</feature>
<keyword evidence="7 19" id="KW-0028">Amino-acid biosynthesis</keyword>
<sequence>MPKRTDIQSIMIIGAGPIVIGQACEFDYSGAQACKALREEGYRVILVNSNPATIMTDPELADATYIEPITPEVVAKIIEKERPDALLPTMGGQTGLNTSLALEEMGVLEKFGVEMIGAKREAIEMAEDRKLFREAMDRLGLENPKATIVTAPKKADGSADLDAGVQMALDELENIGLPAIIRPAFTLGGTGGGVAYNREDYIHFCRSGMDASPVNQILVDESLLGWKEYEMEVVRDTADNAIIVCSIENVDPMGVHTGDSITVAPALTLTDKEYQIMRNGSIAVLREIGVETGGSNVQWAINPADGRMVVIEMNPRVSRSSALASKATGFPIAKIAAKLAVGYTLDELDNDITKVTPASFEPTIDYVVTKIPKFAFEKFPGSEPYLTTAMKSVGEAMSIGRTIHESMQKALASMESGLTGFDEVEIPGLSIGPWDAVESSDDKAHVIKAISQQTPDRLRTIAQAMRHGLTDDEIFAVTKFDPWFLARIREIIEAERTVRKDGLPMTEDGLRRLKMLGFTDARLGNLAGRGEANVRRARHNLGVTAVFKRIDTCAAEFEAQTPYMYSTYEAPTMGEVECEARPSDRKKVVILGGGPNRIGQGIEFDYCCCHACFALTDAGYETIMVNCNPETVSTDYDTSDRLYFEPLTFEHVMEILRTEQQNGTLHGVIVQFGGQTPLKLANALEAEGIPILGTTPDAIDLAEDRERFQALVNDLGLKQPKNGIASTDAQALEIAEEIGFPLVIRPSYVLGGRAMEIVRDMDQLKRYINEAVVVSGDSPVLLDSYLAGAVELDVDALCDGKDVHVAGIMQHIEEAGVHSGDSACSLPPYSLSKEIISEIKDQTYKLAKALNVVGLMNVQFAIKDDEIYLIEVNPRASRTVPFVAKATDSAIASIAARVMAGEPLSNFPQRPPYKEGQDTKIADQMTLADPDMPWFSVKEAVLPFARFPGVDTILGPEMRSTGEVMGWDRDFPRAFLKAQMGAGMVLPSKGRAFISIKDADKGPAMIEAAQVLVEQGFSLVATRGTQTWLESKGVPCDVVNKVYEGRPDVVDMLKDGQVQLVMNTTEGAQAVEDSKAIRSIALYDKIPYYTTAAASHAAALAIKAQAEGDVEVKSLQG</sequence>
<feature type="binding site" evidence="19">
    <location>
        <position position="871"/>
    </location>
    <ligand>
        <name>ATP</name>
        <dbReference type="ChEBI" id="CHEBI:30616"/>
        <label>2</label>
    </ligand>
</feature>
<dbReference type="SUPFAM" id="SSF56059">
    <property type="entry name" value="Glutathione synthetase ATP-binding domain-like"/>
    <property type="match status" value="2"/>
</dbReference>
<dbReference type="PRINTS" id="PR00098">
    <property type="entry name" value="CPSASE"/>
</dbReference>
<comment type="pathway">
    <text evidence="2 19">Pyrimidine metabolism; UMP biosynthesis via de novo pathway; (S)-dihydroorotate from bicarbonate: step 1/3.</text>
</comment>
<feature type="binding site" evidence="19">
    <location>
        <position position="256"/>
    </location>
    <ligand>
        <name>ATP</name>
        <dbReference type="ChEBI" id="CHEBI:30616"/>
        <label>1</label>
    </ligand>
</feature>
<dbReference type="InterPro" id="IPR011607">
    <property type="entry name" value="MGS-like_dom"/>
</dbReference>
<dbReference type="FunFam" id="3.30.470.20:FF:000007">
    <property type="entry name" value="Carbamoyl-phosphate synthase large chain"/>
    <property type="match status" value="1"/>
</dbReference>
<dbReference type="PANTHER" id="PTHR11405">
    <property type="entry name" value="CARBAMOYLTRANSFERASE FAMILY MEMBER"/>
    <property type="match status" value="1"/>
</dbReference>
<feature type="binding site" evidence="19">
    <location>
        <position position="859"/>
    </location>
    <ligand>
        <name>Mn(2+)</name>
        <dbReference type="ChEBI" id="CHEBI:29035"/>
        <label>3</label>
    </ligand>
</feature>
<comment type="function">
    <text evidence="17 19">Large subunit of the glutamine-dependent carbamoyl phosphate synthetase (CPSase). CPSase catalyzes the formation of carbamoyl phosphate from the ammonia moiety of glutamine, carbonate, and phosphate donated by ATP, constituting the first step of 2 biosynthetic pathways, one leading to arginine and/or urea and the other to pyrimidine nucleotides. The large subunit (synthetase) binds the substrates ammonia (free or transferred from glutamine from the small subunit), hydrogencarbonate and ATP and carries out an ATP-coupled ligase reaction, activating hydrogencarbonate by forming carboxy phosphate which reacts with ammonia to form carbamoyl phosphate.</text>
</comment>
<dbReference type="InterPro" id="IPR013815">
    <property type="entry name" value="ATP_grasp_subdomain_1"/>
</dbReference>
<comment type="subunit">
    <text evidence="18 19">Composed of two chains; the small (or glutamine) chain promotes the hydrolysis of glutamine to ammonia, which is used by the large (or ammonia) chain to synthesize carbamoyl phosphate. Tetramer of heterodimers (alpha,beta)4.</text>
</comment>
<keyword evidence="8" id="KW-0479">Metal-binding</keyword>
<feature type="binding site" evidence="19">
    <location>
        <position position="784"/>
    </location>
    <ligand>
        <name>ATP</name>
        <dbReference type="ChEBI" id="CHEBI:30616"/>
        <label>2</label>
    </ligand>
</feature>
<accession>A0A238KY71</accession>
<keyword evidence="12" id="KW-0460">Magnesium</keyword>
<reference evidence="23" key="1">
    <citation type="submission" date="2017-05" db="EMBL/GenBank/DDBJ databases">
        <authorList>
            <person name="Rodrigo-Torres L."/>
            <person name="Arahal R. D."/>
            <person name="Lucena T."/>
        </authorList>
    </citation>
    <scope>NUCLEOTIDE SEQUENCE [LARGE SCALE GENOMIC DNA]</scope>
    <source>
        <strain evidence="23">CECT 8715</strain>
    </source>
</reference>
<feature type="binding site" evidence="19">
    <location>
        <position position="859"/>
    </location>
    <ligand>
        <name>Mg(2+)</name>
        <dbReference type="ChEBI" id="CHEBI:18420"/>
        <label>3</label>
    </ligand>
</feature>
<dbReference type="GO" id="GO:0046872">
    <property type="term" value="F:metal ion binding"/>
    <property type="evidence" value="ECO:0007669"/>
    <property type="project" value="UniProtKB-KW"/>
</dbReference>